<gene>
    <name evidence="1" type="ORF">AGABI1DRAFT_131829</name>
</gene>
<name>K5WKU8_AGABU</name>
<dbReference type="Proteomes" id="UP000008493">
    <property type="component" value="Unassembled WGS sequence"/>
</dbReference>
<dbReference type="GeneID" id="18827547"/>
<dbReference type="KEGG" id="abp:AGABI1DRAFT131829"/>
<organism evidence="1 2">
    <name type="scientific">Agaricus bisporus var. burnettii (strain JB137-S8 / ATCC MYA-4627 / FGSC 10392)</name>
    <name type="common">White button mushroom</name>
    <dbReference type="NCBI Taxonomy" id="597362"/>
    <lineage>
        <taxon>Eukaryota</taxon>
        <taxon>Fungi</taxon>
        <taxon>Dikarya</taxon>
        <taxon>Basidiomycota</taxon>
        <taxon>Agaricomycotina</taxon>
        <taxon>Agaricomycetes</taxon>
        <taxon>Agaricomycetidae</taxon>
        <taxon>Agaricales</taxon>
        <taxon>Agaricineae</taxon>
        <taxon>Agaricaceae</taxon>
        <taxon>Agaricus</taxon>
    </lineage>
</organism>
<evidence type="ECO:0000313" key="1">
    <source>
        <dbReference type="EMBL" id="EKM75931.1"/>
    </source>
</evidence>
<dbReference type="InParanoid" id="K5WKU8"/>
<dbReference type="EMBL" id="JH971407">
    <property type="protein sequence ID" value="EKM75931.1"/>
    <property type="molecule type" value="Genomic_DNA"/>
</dbReference>
<proteinExistence type="predicted"/>
<dbReference type="HOGENOM" id="CLU_2605476_0_0_1"/>
<sequence>MFGFGDRARAPQSSKARQWVEVREWWFRLMVLANACEYTPGHSPPPSERRSHLFISTSTNACVYLSVLLSRYISDLMRF</sequence>
<evidence type="ECO:0000313" key="2">
    <source>
        <dbReference type="Proteomes" id="UP000008493"/>
    </source>
</evidence>
<keyword evidence="2" id="KW-1185">Reference proteome</keyword>
<dbReference type="AlphaFoldDB" id="K5WKU8"/>
<dbReference type="RefSeq" id="XP_007333492.1">
    <property type="nucleotide sequence ID" value="XM_007333430.1"/>
</dbReference>
<accession>K5WKU8</accession>
<protein>
    <submittedName>
        <fullName evidence="1">Uncharacterized protein</fullName>
    </submittedName>
</protein>
<reference evidence="2" key="1">
    <citation type="journal article" date="2012" name="Proc. Natl. Acad. Sci. U.S.A.">
        <title>Genome sequence of the button mushroom Agaricus bisporus reveals mechanisms governing adaptation to a humic-rich ecological niche.</title>
        <authorList>
            <person name="Morin E."/>
            <person name="Kohler A."/>
            <person name="Baker A.R."/>
            <person name="Foulongne-Oriol M."/>
            <person name="Lombard V."/>
            <person name="Nagy L.G."/>
            <person name="Ohm R.A."/>
            <person name="Patyshakuliyeva A."/>
            <person name="Brun A."/>
            <person name="Aerts A.L."/>
            <person name="Bailey A.M."/>
            <person name="Billette C."/>
            <person name="Coutinho P.M."/>
            <person name="Deakin G."/>
            <person name="Doddapaneni H."/>
            <person name="Floudas D."/>
            <person name="Grimwood J."/>
            <person name="Hilden K."/>
            <person name="Kuees U."/>
            <person name="LaButti K.M."/>
            <person name="Lapidus A."/>
            <person name="Lindquist E.A."/>
            <person name="Lucas S.M."/>
            <person name="Murat C."/>
            <person name="Riley R.W."/>
            <person name="Salamov A.A."/>
            <person name="Schmutz J."/>
            <person name="Subramanian V."/>
            <person name="Woesten H.A.B."/>
            <person name="Xu J."/>
            <person name="Eastwood D.C."/>
            <person name="Foster G.D."/>
            <person name="Sonnenberg A.S."/>
            <person name="Cullen D."/>
            <person name="de Vries R.P."/>
            <person name="Lundell T."/>
            <person name="Hibbett D.S."/>
            <person name="Henrissat B."/>
            <person name="Burton K.S."/>
            <person name="Kerrigan R.W."/>
            <person name="Challen M.P."/>
            <person name="Grigoriev I.V."/>
            <person name="Martin F."/>
        </authorList>
    </citation>
    <scope>NUCLEOTIDE SEQUENCE [LARGE SCALE GENOMIC DNA]</scope>
    <source>
        <strain evidence="2">JB137-S8 / ATCC MYA-4627 / FGSC 10392</strain>
    </source>
</reference>